<name>A0A8S5P9Y8_9CAUD</name>
<sequence>MGMTNGSIVNKAGTITTGLVSSGLLQPYQAKKFLQQTFDSTPLMQAIRHEIRTEKSGEIDKIGIGRRKLRGKTENVDDGYRAGVEFGSIKYETVAVRLPWEITEETIRQNIEGENIESVITNLMTRQTGIDTEDLLINGDESISKSDPDYDFLKLNDGIKKKIENEGHVIDVNGANDMELDMFYKAVASIPNRFNNGNLRWLMSPTRAQQWELFLLKKITEKGGMIPQELYKSPVAIPSMQVPNLSDDAIILAEPKNIIEVNTYAMKLRKDAASKDAIMQDKRFYVIHFDFDALIEETDATAIITGLPAYNFSA</sequence>
<dbReference type="EMBL" id="BK015358">
    <property type="protein sequence ID" value="DAE03028.1"/>
    <property type="molecule type" value="Genomic_DNA"/>
</dbReference>
<evidence type="ECO:0000313" key="1">
    <source>
        <dbReference type="EMBL" id="DAE03028.1"/>
    </source>
</evidence>
<protein>
    <submittedName>
        <fullName evidence="1">Major capsid protein</fullName>
    </submittedName>
</protein>
<reference evidence="1" key="1">
    <citation type="journal article" date="2021" name="Proc. Natl. Acad. Sci. U.S.A.">
        <title>A Catalog of Tens of Thousands of Viruses from Human Metagenomes Reveals Hidden Associations with Chronic Diseases.</title>
        <authorList>
            <person name="Tisza M.J."/>
            <person name="Buck C.B."/>
        </authorList>
    </citation>
    <scope>NUCLEOTIDE SEQUENCE</scope>
    <source>
        <strain evidence="1">Ct2QJ10</strain>
    </source>
</reference>
<proteinExistence type="predicted"/>
<organism evidence="1">
    <name type="scientific">Siphoviridae sp. ct2QJ10</name>
    <dbReference type="NCBI Taxonomy" id="2825315"/>
    <lineage>
        <taxon>Viruses</taxon>
        <taxon>Duplodnaviria</taxon>
        <taxon>Heunggongvirae</taxon>
        <taxon>Uroviricota</taxon>
        <taxon>Caudoviricetes</taxon>
    </lineage>
</organism>
<accession>A0A8S5P9Y8</accession>